<dbReference type="GO" id="GO:0004563">
    <property type="term" value="F:beta-N-acetylhexosaminidase activity"/>
    <property type="evidence" value="ECO:0007669"/>
    <property type="project" value="UniProtKB-EC"/>
</dbReference>
<dbReference type="InterPro" id="IPR015883">
    <property type="entry name" value="Glyco_hydro_20_cat"/>
</dbReference>
<dbReference type="Gene3D" id="3.20.20.80">
    <property type="entry name" value="Glycosidases"/>
    <property type="match status" value="1"/>
</dbReference>
<sequence>MKLKPLFIYFLLTITTLSSVFAQQSKTNDRYPIIPKPQNLIPRKGEFVINAQTQIVLNNDDEQLKTAVGFFTDLIEPSTGFKLGYTSNKDKNVIVFTLDPGMKNEEEYRIAVSSKIIDVRSKTAAGAFRAIQTLRQLLPAAVEQKQVTSAVKWSIPAVVISDNPRFDYRGLHLDVCRHFFPTEFIKKYIDLLALFKFNTFHWHLTEDQGWRIEIKKYPKLTTVGQWRPETAVGRTTTDTPIMDRKYDGQPYQGFYTQDEIREVVKYAQDRFITIIPEIEMPGHALAALTAYPELGCTKGPYEVAKHWGVFNDVFCVQDTTFTFLQNVLTEVIDLFPGKYIHIGGDECPKVRWEHCAHCQAFMKENNIKDEHALQSYFIQRIEKFLNAKGRQIIGWDEILEGGLAPNATVMSWRGIEGGIAAAKEKHDVIMTPSPYCYFDHYQADREKEPLAIGGFTTVEKIYGYEPVPEALTREEAKYIKGAQANLWSEYIGTTEHVEYMVFPRALALAEVNWTKKESKNYNDFVERFQKQAKRLDVLNVNYAKHILKTTSTTTAK</sequence>
<evidence type="ECO:0000256" key="4">
    <source>
        <dbReference type="ARBA" id="ARBA00022801"/>
    </source>
</evidence>
<dbReference type="Gene3D" id="3.30.379.10">
    <property type="entry name" value="Chitobiase/beta-hexosaminidase domain 2-like"/>
    <property type="match status" value="1"/>
</dbReference>
<dbReference type="GO" id="GO:0005975">
    <property type="term" value="P:carbohydrate metabolic process"/>
    <property type="evidence" value="ECO:0007669"/>
    <property type="project" value="InterPro"/>
</dbReference>
<dbReference type="AlphaFoldDB" id="H8KXP7"/>
<evidence type="ECO:0000256" key="7">
    <source>
        <dbReference type="SAM" id="SignalP"/>
    </source>
</evidence>
<dbReference type="PANTHER" id="PTHR22600:SF57">
    <property type="entry name" value="BETA-N-ACETYLHEXOSAMINIDASE"/>
    <property type="match status" value="1"/>
</dbReference>
<dbReference type="Proteomes" id="UP000007590">
    <property type="component" value="Chromosome"/>
</dbReference>
<dbReference type="SUPFAM" id="SSF55545">
    <property type="entry name" value="beta-N-acetylhexosaminidase-like domain"/>
    <property type="match status" value="1"/>
</dbReference>
<evidence type="ECO:0000256" key="5">
    <source>
        <dbReference type="ARBA" id="ARBA00023295"/>
    </source>
</evidence>
<dbReference type="Pfam" id="PF02838">
    <property type="entry name" value="Glyco_hydro_20b"/>
    <property type="match status" value="1"/>
</dbReference>
<protein>
    <recommendedName>
        <fullName evidence="3">beta-N-acetylhexosaminidase</fullName>
        <ecNumber evidence="3">3.2.1.52</ecNumber>
    </recommendedName>
</protein>
<dbReference type="GO" id="GO:0030203">
    <property type="term" value="P:glycosaminoglycan metabolic process"/>
    <property type="evidence" value="ECO:0007669"/>
    <property type="project" value="TreeGrafter"/>
</dbReference>
<feature type="chain" id="PRO_5003615438" description="beta-N-acetylhexosaminidase" evidence="7">
    <location>
        <begin position="23"/>
        <end position="556"/>
    </location>
</feature>
<reference evidence="10" key="1">
    <citation type="submission" date="2012-02" db="EMBL/GenBank/DDBJ databases">
        <title>The complete genome of Solitalea canadensis DSM 3403.</title>
        <authorList>
            <consortium name="US DOE Joint Genome Institute (JGI-PGF)"/>
            <person name="Lucas S."/>
            <person name="Copeland A."/>
            <person name="Lapidus A."/>
            <person name="Glavina del Rio T."/>
            <person name="Dalin E."/>
            <person name="Tice H."/>
            <person name="Bruce D."/>
            <person name="Goodwin L."/>
            <person name="Pitluck S."/>
            <person name="Peters L."/>
            <person name="Ovchinnikova G."/>
            <person name="Lu M."/>
            <person name="Kyrpides N."/>
            <person name="Mavromatis K."/>
            <person name="Ivanova N."/>
            <person name="Brettin T."/>
            <person name="Detter J.C."/>
            <person name="Han C."/>
            <person name="Larimer F."/>
            <person name="Land M."/>
            <person name="Hauser L."/>
            <person name="Markowitz V."/>
            <person name="Cheng J.-F."/>
            <person name="Hugenholtz P."/>
            <person name="Woyke T."/>
            <person name="Wu D."/>
            <person name="Spring S."/>
            <person name="Schroeder M."/>
            <person name="Kopitz M."/>
            <person name="Brambilla E."/>
            <person name="Klenk H.-P."/>
            <person name="Eisen J.A."/>
        </authorList>
    </citation>
    <scope>NUCLEOTIDE SEQUENCE</scope>
    <source>
        <strain evidence="10">DSM 3403</strain>
    </source>
</reference>
<dbReference type="OrthoDB" id="1006965at2"/>
<evidence type="ECO:0000256" key="1">
    <source>
        <dbReference type="ARBA" id="ARBA00001231"/>
    </source>
</evidence>
<evidence type="ECO:0000313" key="11">
    <source>
        <dbReference type="Proteomes" id="UP000007590"/>
    </source>
</evidence>
<feature type="active site" description="Proton donor" evidence="6">
    <location>
        <position position="346"/>
    </location>
</feature>
<feature type="signal peptide" evidence="7">
    <location>
        <begin position="1"/>
        <end position="22"/>
    </location>
</feature>
<keyword evidence="7" id="KW-0732">Signal</keyword>
<dbReference type="InterPro" id="IPR017853">
    <property type="entry name" value="GH"/>
</dbReference>
<comment type="similarity">
    <text evidence="2">Belongs to the glycosyl hydrolase 20 family.</text>
</comment>
<dbReference type="InterPro" id="IPR025705">
    <property type="entry name" value="Beta_hexosaminidase_sua/sub"/>
</dbReference>
<evidence type="ECO:0000259" key="8">
    <source>
        <dbReference type="Pfam" id="PF00728"/>
    </source>
</evidence>
<gene>
    <name evidence="10" type="ordered locus">Solca_0319</name>
</gene>
<dbReference type="STRING" id="929556.Solca_0319"/>
<dbReference type="GO" id="GO:0016020">
    <property type="term" value="C:membrane"/>
    <property type="evidence" value="ECO:0007669"/>
    <property type="project" value="TreeGrafter"/>
</dbReference>
<keyword evidence="11" id="KW-1185">Reference proteome</keyword>
<proteinExistence type="inferred from homology"/>
<evidence type="ECO:0000259" key="9">
    <source>
        <dbReference type="Pfam" id="PF02838"/>
    </source>
</evidence>
<dbReference type="PRINTS" id="PR00738">
    <property type="entry name" value="GLHYDRLASE20"/>
</dbReference>
<keyword evidence="4" id="KW-0378">Hydrolase</keyword>
<dbReference type="InterPro" id="IPR029018">
    <property type="entry name" value="Hex-like_dom2"/>
</dbReference>
<dbReference type="EMBL" id="CP003349">
    <property type="protein sequence ID" value="AFD05462.1"/>
    <property type="molecule type" value="Genomic_DNA"/>
</dbReference>
<feature type="domain" description="Glycoside hydrolase family 20 catalytic" evidence="8">
    <location>
        <begin position="166"/>
        <end position="515"/>
    </location>
</feature>
<accession>H8KXP7</accession>
<comment type="catalytic activity">
    <reaction evidence="1">
        <text>Hydrolysis of terminal non-reducing N-acetyl-D-hexosamine residues in N-acetyl-beta-D-hexosaminides.</text>
        <dbReference type="EC" id="3.2.1.52"/>
    </reaction>
</comment>
<keyword evidence="5" id="KW-0326">Glycosidase</keyword>
<dbReference type="HOGENOM" id="CLU_007082_5_1_10"/>
<dbReference type="InterPro" id="IPR015882">
    <property type="entry name" value="HEX_bac_N"/>
</dbReference>
<name>H8KXP7_SOLCM</name>
<evidence type="ECO:0000256" key="3">
    <source>
        <dbReference type="ARBA" id="ARBA00012663"/>
    </source>
</evidence>
<dbReference type="eggNOG" id="COG3525">
    <property type="taxonomic scope" value="Bacteria"/>
</dbReference>
<dbReference type="Pfam" id="PF00728">
    <property type="entry name" value="Glyco_hydro_20"/>
    <property type="match status" value="1"/>
</dbReference>
<dbReference type="PANTHER" id="PTHR22600">
    <property type="entry name" value="BETA-HEXOSAMINIDASE"/>
    <property type="match status" value="1"/>
</dbReference>
<dbReference type="PIRSF" id="PIRSF001093">
    <property type="entry name" value="B-hxosamndse_ab_euk"/>
    <property type="match status" value="1"/>
</dbReference>
<dbReference type="CDD" id="cd06563">
    <property type="entry name" value="GH20_chitobiase-like"/>
    <property type="match status" value="1"/>
</dbReference>
<dbReference type="RefSeq" id="WP_014678690.1">
    <property type="nucleotide sequence ID" value="NC_017770.1"/>
</dbReference>
<dbReference type="KEGG" id="scn:Solca_0319"/>
<dbReference type="EC" id="3.2.1.52" evidence="3"/>
<organism evidence="10 11">
    <name type="scientific">Solitalea canadensis (strain ATCC 29591 / DSM 3403 / JCM 21819 / LMG 8368 / NBRC 15130 / NCIMB 12057 / USAM 9D)</name>
    <name type="common">Flexibacter canadensis</name>
    <dbReference type="NCBI Taxonomy" id="929556"/>
    <lineage>
        <taxon>Bacteria</taxon>
        <taxon>Pseudomonadati</taxon>
        <taxon>Bacteroidota</taxon>
        <taxon>Sphingobacteriia</taxon>
        <taxon>Sphingobacteriales</taxon>
        <taxon>Sphingobacteriaceae</taxon>
        <taxon>Solitalea</taxon>
    </lineage>
</organism>
<evidence type="ECO:0000313" key="10">
    <source>
        <dbReference type="EMBL" id="AFD05462.1"/>
    </source>
</evidence>
<evidence type="ECO:0000256" key="2">
    <source>
        <dbReference type="ARBA" id="ARBA00006285"/>
    </source>
</evidence>
<dbReference type="SUPFAM" id="SSF51445">
    <property type="entry name" value="(Trans)glycosidases"/>
    <property type="match status" value="1"/>
</dbReference>
<feature type="domain" description="Beta-hexosaminidase bacterial type N-terminal" evidence="9">
    <location>
        <begin position="31"/>
        <end position="162"/>
    </location>
</feature>
<evidence type="ECO:0000256" key="6">
    <source>
        <dbReference type="PIRSR" id="PIRSR625705-1"/>
    </source>
</evidence>